<dbReference type="Proteomes" id="UP000580691">
    <property type="component" value="Unassembled WGS sequence"/>
</dbReference>
<evidence type="ECO:0000313" key="1">
    <source>
        <dbReference type="EMBL" id="NWR11290.1"/>
    </source>
</evidence>
<dbReference type="OrthoDB" id="10255632at2759"/>
<sequence>ALSKPLDEAFSLWQQLLENPGVPQIRSPEQTLSSLQLLGALYRIRGKPLQALGSSLLLLSLCRRLGDTVGTGGALCQLTWALLHLGCPQQAQV</sequence>
<dbReference type="Gene3D" id="1.25.40.10">
    <property type="entry name" value="Tetratricopeptide repeat domain"/>
    <property type="match status" value="1"/>
</dbReference>
<protein>
    <submittedName>
        <fullName evidence="1">ESPL1 protein</fullName>
    </submittedName>
</protein>
<evidence type="ECO:0000313" key="2">
    <source>
        <dbReference type="Proteomes" id="UP000580691"/>
    </source>
</evidence>
<dbReference type="InterPro" id="IPR011990">
    <property type="entry name" value="TPR-like_helical_dom_sf"/>
</dbReference>
<name>A0A7K4UNG6_9SYLV</name>
<organism evidence="1 2">
    <name type="scientific">Sinosuthora webbiana</name>
    <dbReference type="NCBI Taxonomy" id="337173"/>
    <lineage>
        <taxon>Eukaryota</taxon>
        <taxon>Metazoa</taxon>
        <taxon>Chordata</taxon>
        <taxon>Craniata</taxon>
        <taxon>Vertebrata</taxon>
        <taxon>Euteleostomi</taxon>
        <taxon>Archelosauria</taxon>
        <taxon>Archosauria</taxon>
        <taxon>Dinosauria</taxon>
        <taxon>Saurischia</taxon>
        <taxon>Theropoda</taxon>
        <taxon>Coelurosauria</taxon>
        <taxon>Aves</taxon>
        <taxon>Neognathae</taxon>
        <taxon>Neoaves</taxon>
        <taxon>Telluraves</taxon>
        <taxon>Australaves</taxon>
        <taxon>Passeriformes</taxon>
        <taxon>Sylvioidea</taxon>
        <taxon>Sylviidae</taxon>
        <taxon>Sinosuthora</taxon>
    </lineage>
</organism>
<comment type="caution">
    <text evidence="1">The sequence shown here is derived from an EMBL/GenBank/DDBJ whole genome shotgun (WGS) entry which is preliminary data.</text>
</comment>
<dbReference type="AlphaFoldDB" id="A0A7K4UNG6"/>
<accession>A0A7K4UNG6</accession>
<feature type="non-terminal residue" evidence="1">
    <location>
        <position position="93"/>
    </location>
</feature>
<proteinExistence type="predicted"/>
<keyword evidence="2" id="KW-1185">Reference proteome</keyword>
<gene>
    <name evidence="1" type="primary">Espl1_1</name>
    <name evidence="1" type="ORF">SINWEB_R15391</name>
</gene>
<reference evidence="1 2" key="1">
    <citation type="submission" date="2019-09" db="EMBL/GenBank/DDBJ databases">
        <title>Bird 10,000 Genomes (B10K) Project - Family phase.</title>
        <authorList>
            <person name="Zhang G."/>
        </authorList>
    </citation>
    <scope>NUCLEOTIDE SEQUENCE [LARGE SCALE GENOMIC DNA]</scope>
    <source>
        <strain evidence="1">B10K-DU-002-08</strain>
        <tissue evidence="1">Muscle</tissue>
    </source>
</reference>
<dbReference type="EMBL" id="VXBN01015428">
    <property type="protein sequence ID" value="NWR11290.1"/>
    <property type="molecule type" value="Genomic_DNA"/>
</dbReference>
<feature type="non-terminal residue" evidence="1">
    <location>
        <position position="1"/>
    </location>
</feature>